<proteinExistence type="predicted"/>
<reference evidence="3" key="1">
    <citation type="submission" date="2023-07" db="EMBL/GenBank/DDBJ databases">
        <title>A chromosome-level genome assembly of Lolium multiflorum.</title>
        <authorList>
            <person name="Chen Y."/>
            <person name="Copetti D."/>
            <person name="Kolliker R."/>
            <person name="Studer B."/>
        </authorList>
    </citation>
    <scope>NUCLEOTIDE SEQUENCE</scope>
    <source>
        <strain evidence="3">02402/16</strain>
        <tissue evidence="3">Leaf</tissue>
    </source>
</reference>
<evidence type="ECO:0000313" key="4">
    <source>
        <dbReference type="Proteomes" id="UP001231189"/>
    </source>
</evidence>
<evidence type="ECO:0000313" key="3">
    <source>
        <dbReference type="EMBL" id="KAK1678133.1"/>
    </source>
</evidence>
<dbReference type="Pfam" id="PF00646">
    <property type="entry name" value="F-box"/>
    <property type="match status" value="1"/>
</dbReference>
<dbReference type="Gene3D" id="3.80.10.10">
    <property type="entry name" value="Ribonuclease Inhibitor"/>
    <property type="match status" value="1"/>
</dbReference>
<dbReference type="SUPFAM" id="SSF52047">
    <property type="entry name" value="RNI-like"/>
    <property type="match status" value="1"/>
</dbReference>
<sequence length="537" mass="59348">MCPSQAATELLVPGGAAGETASHSGGEAADHLSALPDDLLHRILSSLRAWEVVRTCVLARRWRHLWASATCLDLRTRYSTRDFAPDDLRGFVSRLFLSRNASVPVDTLRLQSSEMIGAFSDDDSSRWISVSMEHNARVIHVVGHRRFPALLKGVSFVSCHLKILKLSYARLDHRILGQLSSSCTCLEELDLKDCLVTGDEIVSASLKTLVMLKCKIDRDFSVAAPNLVHLRLIMPYGRVPLLKHLGSLVTGTIIVDDYFLSDDISEDDAYDETTDDDDDEHITDQEDSDETTDDDDDDGPEHIIDQKDSDETADNRDDSNHGSEHITNEEDSDETTDDDNTSGGSENINDKVDCDETADNDGCNCGYEHIIDQEDCDETSYDDDDGCNCRFELIGDQEGCDETTDDEGGDNEITAKRDNYKNDNDFGCISEDDSFEENTDEEDGSDNTNDSNIGYGCGGHKDNGHDSDMDSDDNTYEYSEIAKEAKHIYHAGSQSSSKDANYHSYEINDSEYLGGQNILRSLSNVTSLGLLTDAGEV</sequence>
<dbReference type="CDD" id="cd22160">
    <property type="entry name" value="F-box_AtFBL13-like"/>
    <property type="match status" value="1"/>
</dbReference>
<feature type="compositionally biased region" description="Acidic residues" evidence="1">
    <location>
        <begin position="329"/>
        <end position="340"/>
    </location>
</feature>
<accession>A0AAD8TA01</accession>
<feature type="region of interest" description="Disordered" evidence="1">
    <location>
        <begin position="398"/>
        <end position="478"/>
    </location>
</feature>
<dbReference type="Proteomes" id="UP001231189">
    <property type="component" value="Unassembled WGS sequence"/>
</dbReference>
<organism evidence="3 4">
    <name type="scientific">Lolium multiflorum</name>
    <name type="common">Italian ryegrass</name>
    <name type="synonym">Lolium perenne subsp. multiflorum</name>
    <dbReference type="NCBI Taxonomy" id="4521"/>
    <lineage>
        <taxon>Eukaryota</taxon>
        <taxon>Viridiplantae</taxon>
        <taxon>Streptophyta</taxon>
        <taxon>Embryophyta</taxon>
        <taxon>Tracheophyta</taxon>
        <taxon>Spermatophyta</taxon>
        <taxon>Magnoliopsida</taxon>
        <taxon>Liliopsida</taxon>
        <taxon>Poales</taxon>
        <taxon>Poaceae</taxon>
        <taxon>BOP clade</taxon>
        <taxon>Pooideae</taxon>
        <taxon>Poodae</taxon>
        <taxon>Poeae</taxon>
        <taxon>Poeae Chloroplast Group 2 (Poeae type)</taxon>
        <taxon>Loliodinae</taxon>
        <taxon>Loliinae</taxon>
        <taxon>Lolium</taxon>
    </lineage>
</organism>
<evidence type="ECO:0000259" key="2">
    <source>
        <dbReference type="PROSITE" id="PS50181"/>
    </source>
</evidence>
<dbReference type="InterPro" id="IPR032675">
    <property type="entry name" value="LRR_dom_sf"/>
</dbReference>
<dbReference type="AlphaFoldDB" id="A0AAD8TA01"/>
<evidence type="ECO:0000256" key="1">
    <source>
        <dbReference type="SAM" id="MobiDB-lite"/>
    </source>
</evidence>
<gene>
    <name evidence="3" type="ORF">QYE76_038981</name>
</gene>
<feature type="compositionally biased region" description="Acidic residues" evidence="1">
    <location>
        <begin position="268"/>
        <end position="299"/>
    </location>
</feature>
<feature type="compositionally biased region" description="Basic and acidic residues" evidence="1">
    <location>
        <begin position="459"/>
        <end position="468"/>
    </location>
</feature>
<protein>
    <recommendedName>
        <fullName evidence="2">F-box domain-containing protein</fullName>
    </recommendedName>
</protein>
<dbReference type="InterPro" id="IPR036047">
    <property type="entry name" value="F-box-like_dom_sf"/>
</dbReference>
<dbReference type="PROSITE" id="PS50181">
    <property type="entry name" value="FBOX"/>
    <property type="match status" value="1"/>
</dbReference>
<dbReference type="InterPro" id="IPR053197">
    <property type="entry name" value="F-box_SCFL_complex_component"/>
</dbReference>
<dbReference type="Gene3D" id="1.20.1280.50">
    <property type="match status" value="1"/>
</dbReference>
<dbReference type="PANTHER" id="PTHR34223:SF81">
    <property type="entry name" value="OS08G0281600 PROTEIN"/>
    <property type="match status" value="1"/>
</dbReference>
<feature type="region of interest" description="Disordered" evidence="1">
    <location>
        <begin position="268"/>
        <end position="354"/>
    </location>
</feature>
<feature type="compositionally biased region" description="Basic and acidic residues" evidence="1">
    <location>
        <begin position="413"/>
        <end position="424"/>
    </location>
</feature>
<feature type="compositionally biased region" description="Acidic residues" evidence="1">
    <location>
        <begin position="430"/>
        <end position="445"/>
    </location>
</feature>
<keyword evidence="4" id="KW-1185">Reference proteome</keyword>
<name>A0AAD8TA01_LOLMU</name>
<dbReference type="EMBL" id="JAUUTY010000002">
    <property type="protein sequence ID" value="KAK1678133.1"/>
    <property type="molecule type" value="Genomic_DNA"/>
</dbReference>
<dbReference type="InterPro" id="IPR053781">
    <property type="entry name" value="F-box_AtFBL13-like"/>
</dbReference>
<feature type="domain" description="F-box" evidence="2">
    <location>
        <begin position="29"/>
        <end position="65"/>
    </location>
</feature>
<comment type="caution">
    <text evidence="3">The sequence shown here is derived from an EMBL/GenBank/DDBJ whole genome shotgun (WGS) entry which is preliminary data.</text>
</comment>
<feature type="compositionally biased region" description="Acidic residues" evidence="1">
    <location>
        <begin position="398"/>
        <end position="410"/>
    </location>
</feature>
<dbReference type="PANTHER" id="PTHR34223">
    <property type="entry name" value="OS11G0201299 PROTEIN"/>
    <property type="match status" value="1"/>
</dbReference>
<feature type="compositionally biased region" description="Basic and acidic residues" evidence="1">
    <location>
        <begin position="300"/>
        <end position="328"/>
    </location>
</feature>
<dbReference type="SUPFAM" id="SSF81383">
    <property type="entry name" value="F-box domain"/>
    <property type="match status" value="1"/>
</dbReference>
<dbReference type="InterPro" id="IPR001810">
    <property type="entry name" value="F-box_dom"/>
</dbReference>